<dbReference type="EMBL" id="MK554696">
    <property type="protein sequence ID" value="QBJ04221.1"/>
    <property type="molecule type" value="Genomic_DNA"/>
</dbReference>
<dbReference type="Proteomes" id="UP000292160">
    <property type="component" value="Segment"/>
</dbReference>
<evidence type="ECO:0000313" key="2">
    <source>
        <dbReference type="Proteomes" id="UP000292160"/>
    </source>
</evidence>
<organism evidence="1 2">
    <name type="scientific">Fusobacterium phage Fnu1</name>
    <dbReference type="NCBI Taxonomy" id="2530024"/>
    <lineage>
        <taxon>Viruses</taxon>
        <taxon>Duplodnaviria</taxon>
        <taxon>Heunggongvirae</taxon>
        <taxon>Uroviricota</taxon>
        <taxon>Caudoviricetes</taxon>
        <taxon>Latrobevirus</taxon>
        <taxon>Latrobevirus FNU1</taxon>
    </lineage>
</organism>
<protein>
    <submittedName>
        <fullName evidence="1">Uncharacterized protein</fullName>
    </submittedName>
</protein>
<dbReference type="RefSeq" id="YP_010082805.1">
    <property type="nucleotide sequence ID" value="NC_055035.1"/>
</dbReference>
<reference evidence="1 2" key="1">
    <citation type="submission" date="2019-02" db="EMBL/GenBank/DDBJ databases">
        <title>Genomic, morphological and functional characterisation of novel bacteriophage Fnu1 capable of disrupt Fusobacterium nucleatum biofilm.</title>
        <authorList>
            <person name="Kabwe M."/>
            <person name="Brown T.L."/>
            <person name="Dashper S."/>
            <person name="Speirs L."/>
            <person name="Ku H."/>
            <person name="Petrovski S."/>
            <person name="Chan H.T."/>
            <person name="Lock P."/>
            <person name="Tucci J."/>
        </authorList>
    </citation>
    <scope>NUCLEOTIDE SEQUENCE [LARGE SCALE GENOMIC DNA]</scope>
</reference>
<accession>A0A481W718</accession>
<proteinExistence type="predicted"/>
<sequence length="69" mass="8568">MVFMKGVDIMLSLVEYPSLIKEMYKIGFFGLMFRVYHLKYVKVPFHNFYVNQPRKIERRNQLRRCNRYD</sequence>
<evidence type="ECO:0000313" key="1">
    <source>
        <dbReference type="EMBL" id="QBJ04221.1"/>
    </source>
</evidence>
<dbReference type="KEGG" id="vg:65071813"/>
<dbReference type="GeneID" id="65071813"/>
<name>A0A481W718_9CAUD</name>
<keyword evidence="2" id="KW-1185">Reference proteome</keyword>